<evidence type="ECO:0000259" key="8">
    <source>
        <dbReference type="Pfam" id="PF07687"/>
    </source>
</evidence>
<dbReference type="InterPro" id="IPR011650">
    <property type="entry name" value="Peptidase_M20_dimer"/>
</dbReference>
<evidence type="ECO:0000313" key="10">
    <source>
        <dbReference type="Proteomes" id="UP000273154"/>
    </source>
</evidence>
<comment type="similarity">
    <text evidence="3">Belongs to the peptidase M20A family.</text>
</comment>
<dbReference type="Gene3D" id="3.40.630.10">
    <property type="entry name" value="Zn peptidases"/>
    <property type="match status" value="1"/>
</dbReference>
<dbReference type="PANTHER" id="PTHR43808:SF32">
    <property type="entry name" value="ARGE_DAPE-RELATED DEACYLASE"/>
    <property type="match status" value="1"/>
</dbReference>
<evidence type="ECO:0000256" key="5">
    <source>
        <dbReference type="ARBA" id="ARBA00022801"/>
    </source>
</evidence>
<dbReference type="KEGG" id="pcat:Pcatena_12780"/>
<dbReference type="EMBL" id="AP019367">
    <property type="protein sequence ID" value="BBH50691.1"/>
    <property type="molecule type" value="Genomic_DNA"/>
</dbReference>
<dbReference type="InterPro" id="IPR036264">
    <property type="entry name" value="Bact_exopeptidase_dim_dom"/>
</dbReference>
<name>A0A3G9JYU8_9ACTN</name>
<dbReference type="GO" id="GO:0046872">
    <property type="term" value="F:metal ion binding"/>
    <property type="evidence" value="ECO:0007669"/>
    <property type="project" value="UniProtKB-KW"/>
</dbReference>
<dbReference type="InterPro" id="IPR010182">
    <property type="entry name" value="ArgE/DapE"/>
</dbReference>
<dbReference type="Proteomes" id="UP000273154">
    <property type="component" value="Chromosome"/>
</dbReference>
<keyword evidence="4" id="KW-0479">Metal-binding</keyword>
<protein>
    <submittedName>
        <fullName evidence="9">Acetylornithine deacetylase/succinyl-diaminopimelate desuccinylase</fullName>
    </submittedName>
</protein>
<dbReference type="AlphaFoldDB" id="A0A3G9JYU8"/>
<keyword evidence="6" id="KW-0862">Zinc</keyword>
<keyword evidence="10" id="KW-1185">Reference proteome</keyword>
<dbReference type="SUPFAM" id="SSF53187">
    <property type="entry name" value="Zn-dependent exopeptidases"/>
    <property type="match status" value="1"/>
</dbReference>
<gene>
    <name evidence="9" type="primary">argE_2</name>
    <name evidence="9" type="ORF">Pcatena_12780</name>
</gene>
<evidence type="ECO:0000256" key="2">
    <source>
        <dbReference type="ARBA" id="ARBA00001947"/>
    </source>
</evidence>
<keyword evidence="7" id="KW-0170">Cobalt</keyword>
<evidence type="ECO:0000256" key="3">
    <source>
        <dbReference type="ARBA" id="ARBA00006247"/>
    </source>
</evidence>
<comment type="cofactor">
    <cofactor evidence="2">
        <name>Zn(2+)</name>
        <dbReference type="ChEBI" id="CHEBI:29105"/>
    </cofactor>
</comment>
<evidence type="ECO:0000256" key="6">
    <source>
        <dbReference type="ARBA" id="ARBA00022833"/>
    </source>
</evidence>
<dbReference type="CDD" id="cd08659">
    <property type="entry name" value="M20_ArgE_DapE-like"/>
    <property type="match status" value="1"/>
</dbReference>
<organism evidence="9 10">
    <name type="scientific">Parolsenella catena</name>
    <dbReference type="NCBI Taxonomy" id="2003188"/>
    <lineage>
        <taxon>Bacteria</taxon>
        <taxon>Bacillati</taxon>
        <taxon>Actinomycetota</taxon>
        <taxon>Coriobacteriia</taxon>
        <taxon>Coriobacteriales</taxon>
        <taxon>Atopobiaceae</taxon>
        <taxon>Parolsenella</taxon>
    </lineage>
</organism>
<dbReference type="InterPro" id="IPR002933">
    <property type="entry name" value="Peptidase_M20"/>
</dbReference>
<evidence type="ECO:0000256" key="4">
    <source>
        <dbReference type="ARBA" id="ARBA00022723"/>
    </source>
</evidence>
<sequence length="420" mass="45373">MTVTKEQLHEAVLAHQDDLLKLCQQLIQIKNQSPIDDQEPAIKFVRDYLAEHGIESERIVADGGEDYPVVYARIGSDEGFRVVLNGHVDVVPVGKLDGWDFDPFGGEIRDGKMLGRGTSDMKCGLAVLLFSMAMLNESGAELKGDIRLHVVCDEEIAGTGTKWFCENGYADGADAVMIGEPTGHDTIEIGQKGILHLTFTAHGVPGHGSTGNYKGDNAINKLAKVIPFIDEITAVPGHYDESQARAVKNSRTIAERTIGTPGVGNVIDHCSTNVGIIQGGGKINQVPDFASCSVDVRLPYGCKHEEVVAAVDALIAKSGVEGVEASYNWTAEGNYTDDESKLVTSLKKNIEDVWNEECLPAYQWASSDAAHYRALGAPTIQFGPANNEGIHGYNEDVDVIDIVHSAEIYMMSLCDMLGVE</sequence>
<evidence type="ECO:0000256" key="7">
    <source>
        <dbReference type="ARBA" id="ARBA00023285"/>
    </source>
</evidence>
<proteinExistence type="inferred from homology"/>
<dbReference type="InterPro" id="IPR050072">
    <property type="entry name" value="Peptidase_M20A"/>
</dbReference>
<dbReference type="RefSeq" id="WP_198433391.1">
    <property type="nucleotide sequence ID" value="NZ_AP019367.1"/>
</dbReference>
<evidence type="ECO:0000256" key="1">
    <source>
        <dbReference type="ARBA" id="ARBA00001941"/>
    </source>
</evidence>
<dbReference type="GeneID" id="88849414"/>
<comment type="cofactor">
    <cofactor evidence="1">
        <name>Co(2+)</name>
        <dbReference type="ChEBI" id="CHEBI:48828"/>
    </cofactor>
</comment>
<dbReference type="PANTHER" id="PTHR43808">
    <property type="entry name" value="ACETYLORNITHINE DEACETYLASE"/>
    <property type="match status" value="1"/>
</dbReference>
<dbReference type="NCBIfam" id="TIGR01910">
    <property type="entry name" value="DapE-ArgE"/>
    <property type="match status" value="1"/>
</dbReference>
<dbReference type="Pfam" id="PF01546">
    <property type="entry name" value="Peptidase_M20"/>
    <property type="match status" value="1"/>
</dbReference>
<dbReference type="Pfam" id="PF07687">
    <property type="entry name" value="M20_dimer"/>
    <property type="match status" value="1"/>
</dbReference>
<accession>A0A3G9JYU8</accession>
<dbReference type="SUPFAM" id="SSF55031">
    <property type="entry name" value="Bacterial exopeptidase dimerisation domain"/>
    <property type="match status" value="1"/>
</dbReference>
<dbReference type="GO" id="GO:0016787">
    <property type="term" value="F:hydrolase activity"/>
    <property type="evidence" value="ECO:0007669"/>
    <property type="project" value="UniProtKB-KW"/>
</dbReference>
<evidence type="ECO:0000313" key="9">
    <source>
        <dbReference type="EMBL" id="BBH50691.1"/>
    </source>
</evidence>
<feature type="domain" description="Peptidase M20 dimerisation" evidence="8">
    <location>
        <begin position="189"/>
        <end position="321"/>
    </location>
</feature>
<reference evidence="10" key="1">
    <citation type="submission" date="2018-11" db="EMBL/GenBank/DDBJ databases">
        <title>Comparative genomics of Parolsenella catena and Libanicoccus massiliensis: Reclassification of Libanicoccus massiliensis as Parolsenella massiliensis comb. nov.</title>
        <authorList>
            <person name="Sakamoto M."/>
            <person name="Ikeyama N."/>
            <person name="Murakami T."/>
            <person name="Mori H."/>
            <person name="Yuki M."/>
            <person name="Ohkuma M."/>
        </authorList>
    </citation>
    <scope>NUCLEOTIDE SEQUENCE [LARGE SCALE GENOMIC DNA]</scope>
    <source>
        <strain evidence="10">JCM 31932</strain>
    </source>
</reference>
<dbReference type="Gene3D" id="3.30.70.360">
    <property type="match status" value="1"/>
</dbReference>
<keyword evidence="5" id="KW-0378">Hydrolase</keyword>